<gene>
    <name evidence="2" type="ORF">PENTCL1PPCAC_9610</name>
</gene>
<evidence type="ECO:0000259" key="1">
    <source>
        <dbReference type="PROSITE" id="PS51746"/>
    </source>
</evidence>
<evidence type="ECO:0000313" key="3">
    <source>
        <dbReference type="Proteomes" id="UP001432027"/>
    </source>
</evidence>
<dbReference type="EMBL" id="BTSX01000003">
    <property type="protein sequence ID" value="GMS87435.1"/>
    <property type="molecule type" value="Genomic_DNA"/>
</dbReference>
<comment type="caution">
    <text evidence="2">The sequence shown here is derived from an EMBL/GenBank/DDBJ whole genome shotgun (WGS) entry which is preliminary data.</text>
</comment>
<protein>
    <recommendedName>
        <fullName evidence="1">PPM-type phosphatase domain-containing protein</fullName>
    </recommendedName>
</protein>
<dbReference type="Pfam" id="PF00481">
    <property type="entry name" value="PP2C"/>
    <property type="match status" value="1"/>
</dbReference>
<feature type="non-terminal residue" evidence="2">
    <location>
        <position position="1"/>
    </location>
</feature>
<reference evidence="2" key="1">
    <citation type="submission" date="2023-10" db="EMBL/GenBank/DDBJ databases">
        <title>Genome assembly of Pristionchus species.</title>
        <authorList>
            <person name="Yoshida K."/>
            <person name="Sommer R.J."/>
        </authorList>
    </citation>
    <scope>NUCLEOTIDE SEQUENCE</scope>
    <source>
        <strain evidence="2">RS0144</strain>
    </source>
</reference>
<name>A0AAV5T522_9BILA</name>
<dbReference type="PANTHER" id="PTHR47992">
    <property type="entry name" value="PROTEIN PHOSPHATASE"/>
    <property type="match status" value="1"/>
</dbReference>
<dbReference type="InterPro" id="IPR036457">
    <property type="entry name" value="PPM-type-like_dom_sf"/>
</dbReference>
<dbReference type="PROSITE" id="PS51746">
    <property type="entry name" value="PPM_2"/>
    <property type="match status" value="1"/>
</dbReference>
<dbReference type="AlphaFoldDB" id="A0AAV5T522"/>
<organism evidence="2 3">
    <name type="scientific">Pristionchus entomophagus</name>
    <dbReference type="NCBI Taxonomy" id="358040"/>
    <lineage>
        <taxon>Eukaryota</taxon>
        <taxon>Metazoa</taxon>
        <taxon>Ecdysozoa</taxon>
        <taxon>Nematoda</taxon>
        <taxon>Chromadorea</taxon>
        <taxon>Rhabditida</taxon>
        <taxon>Rhabditina</taxon>
        <taxon>Diplogasteromorpha</taxon>
        <taxon>Diplogasteroidea</taxon>
        <taxon>Neodiplogasteridae</taxon>
        <taxon>Pristionchus</taxon>
    </lineage>
</organism>
<dbReference type="Proteomes" id="UP001432027">
    <property type="component" value="Unassembled WGS sequence"/>
</dbReference>
<dbReference type="InterPro" id="IPR001932">
    <property type="entry name" value="PPM-type_phosphatase-like_dom"/>
</dbReference>
<sequence length="163" mass="18223">DRGDSVKHVVGWNRSVPGHIGPITKDTPTVIVPKLAMSRSLGDFWSYVEETQEFAVFPNPDVSVTVLTPDHYSIVLATDGLTNVLKAEQIASVMDGLRLEEKFPIYFTNPNERPNAARILMRGTMKEWRRSRADNVSVVAVIFADESQPFDMGAPSRLFDMTK</sequence>
<dbReference type="InterPro" id="IPR015655">
    <property type="entry name" value="PP2C"/>
</dbReference>
<proteinExistence type="predicted"/>
<accession>A0AAV5T522</accession>
<dbReference type="SUPFAM" id="SSF81606">
    <property type="entry name" value="PP2C-like"/>
    <property type="match status" value="1"/>
</dbReference>
<feature type="domain" description="PPM-type phosphatase" evidence="1">
    <location>
        <begin position="1"/>
        <end position="143"/>
    </location>
</feature>
<keyword evidence="3" id="KW-1185">Reference proteome</keyword>
<dbReference type="Gene3D" id="3.60.40.10">
    <property type="entry name" value="PPM-type phosphatase domain"/>
    <property type="match status" value="1"/>
</dbReference>
<dbReference type="GO" id="GO:0004722">
    <property type="term" value="F:protein serine/threonine phosphatase activity"/>
    <property type="evidence" value="ECO:0007669"/>
    <property type="project" value="InterPro"/>
</dbReference>
<evidence type="ECO:0000313" key="2">
    <source>
        <dbReference type="EMBL" id="GMS87435.1"/>
    </source>
</evidence>